<accession>A4SVT2</accession>
<dbReference type="RefSeq" id="WP_011902221.1">
    <property type="nucleotide sequence ID" value="NC_009379.1"/>
</dbReference>
<protein>
    <recommendedName>
        <fullName evidence="3">4a-hydroxytetrahydrobiopterin dehydratase</fullName>
        <ecNumber evidence="3">4.2.1.96</ecNumber>
    </recommendedName>
</protein>
<dbReference type="PANTHER" id="PTHR12599">
    <property type="entry name" value="PTERIN-4-ALPHA-CARBINOLAMINE DEHYDRATASE"/>
    <property type="match status" value="1"/>
</dbReference>
<dbReference type="Gene3D" id="3.30.1360.20">
    <property type="entry name" value="Transcriptional coactivator/pterin dehydratase"/>
    <property type="match status" value="1"/>
</dbReference>
<comment type="catalytic activity">
    <reaction evidence="1">
        <text>(4aS,6R)-4a-hydroxy-L-erythro-5,6,7,8-tetrahydrobiopterin = (6R)-L-erythro-6,7-dihydrobiopterin + H2O</text>
        <dbReference type="Rhea" id="RHEA:11920"/>
        <dbReference type="ChEBI" id="CHEBI:15377"/>
        <dbReference type="ChEBI" id="CHEBI:15642"/>
        <dbReference type="ChEBI" id="CHEBI:43120"/>
        <dbReference type="EC" id="4.2.1.96"/>
    </reaction>
</comment>
<dbReference type="Pfam" id="PF01329">
    <property type="entry name" value="Pterin_4a"/>
    <property type="match status" value="1"/>
</dbReference>
<organism evidence="5 6">
    <name type="scientific">Polynucleobacter asymbioticus (strain DSM 18221 / CIP 109841 / QLW-P1DMWA-1)</name>
    <name type="common">Polynucleobacter necessarius subsp. asymbioticus</name>
    <dbReference type="NCBI Taxonomy" id="312153"/>
    <lineage>
        <taxon>Bacteria</taxon>
        <taxon>Pseudomonadati</taxon>
        <taxon>Pseudomonadota</taxon>
        <taxon>Betaproteobacteria</taxon>
        <taxon>Burkholderiales</taxon>
        <taxon>Burkholderiaceae</taxon>
        <taxon>Polynucleobacter</taxon>
    </lineage>
</organism>
<dbReference type="InterPro" id="IPR036428">
    <property type="entry name" value="PCD_sf"/>
</dbReference>
<dbReference type="GeneID" id="31480726"/>
<name>A4SVT2_POLAQ</name>
<evidence type="ECO:0000256" key="3">
    <source>
        <dbReference type="ARBA" id="ARBA00013252"/>
    </source>
</evidence>
<dbReference type="HOGENOM" id="CLU_081974_4_5_4"/>
<comment type="similarity">
    <text evidence="2">Belongs to the pterin-4-alpha-carbinolamine dehydratase family.</text>
</comment>
<evidence type="ECO:0000313" key="5">
    <source>
        <dbReference type="EMBL" id="ABP33596.1"/>
    </source>
</evidence>
<dbReference type="KEGG" id="pnu:Pnuc_0376"/>
<evidence type="ECO:0000256" key="4">
    <source>
        <dbReference type="ARBA" id="ARBA00023239"/>
    </source>
</evidence>
<dbReference type="SUPFAM" id="SSF55248">
    <property type="entry name" value="PCD-like"/>
    <property type="match status" value="1"/>
</dbReference>
<gene>
    <name evidence="5" type="ordered locus">Pnuc_0376</name>
</gene>
<keyword evidence="4 5" id="KW-0456">Lyase</keyword>
<dbReference type="EMBL" id="CP000655">
    <property type="protein sequence ID" value="ABP33596.1"/>
    <property type="molecule type" value="Genomic_DNA"/>
</dbReference>
<dbReference type="GO" id="GO:0008124">
    <property type="term" value="F:4-alpha-hydroxytetrahydrobiopterin dehydratase activity"/>
    <property type="evidence" value="ECO:0007669"/>
    <property type="project" value="UniProtKB-EC"/>
</dbReference>
<reference evidence="5 6" key="1">
    <citation type="journal article" date="2012" name="Stand. Genomic Sci.">
        <title>Complete genome sequence of Polynucleobacter necessarius subsp. asymbioticus type strain (QLW-P1DMWA-1(T)).</title>
        <authorList>
            <person name="Meincke L."/>
            <person name="Copeland A."/>
            <person name="Lapidus A."/>
            <person name="Lucas S."/>
            <person name="Berry K.W."/>
            <person name="Del Rio T.G."/>
            <person name="Hammon N."/>
            <person name="Dalin E."/>
            <person name="Tice H."/>
            <person name="Pitluck S."/>
            <person name="Richardson P."/>
            <person name="Bruce D."/>
            <person name="Goodwin L."/>
            <person name="Han C."/>
            <person name="Tapia R."/>
            <person name="Detter J.C."/>
            <person name="Schmutz J."/>
            <person name="Brettin T."/>
            <person name="Larimer F."/>
            <person name="Land M."/>
            <person name="Hauser L."/>
            <person name="Kyrpides N.C."/>
            <person name="Ivanova N."/>
            <person name="Goker M."/>
            <person name="Woyke T."/>
            <person name="Wu Q.L."/>
            <person name="Pockl M."/>
            <person name="Hahn M.W."/>
            <person name="Klenk H.P."/>
        </authorList>
    </citation>
    <scope>NUCLEOTIDE SEQUENCE [LARGE SCALE GENOMIC DNA]</scope>
    <source>
        <strain evidence="6">DSM 18221 / CIP 109841 / QLW-P1DMWA-1</strain>
    </source>
</reference>
<keyword evidence="6" id="KW-1185">Reference proteome</keyword>
<dbReference type="Proteomes" id="UP000000231">
    <property type="component" value="Chromosome"/>
</dbReference>
<dbReference type="PANTHER" id="PTHR12599:SF0">
    <property type="entry name" value="PTERIN-4-ALPHA-CARBINOLAMINE DEHYDRATASE"/>
    <property type="match status" value="1"/>
</dbReference>
<dbReference type="EC" id="4.2.1.96" evidence="3"/>
<sequence>MTSNSILPADYDFEGVIPLWKVNVEEKKMTRQFTFQHFIQAFEFMTHCASYAEELNHHPDWSNSWNIVKVELSTHSAGALTELDIKMASFMDAMALQLETKSK</sequence>
<dbReference type="AlphaFoldDB" id="A4SVT2"/>
<dbReference type="GO" id="GO:0006729">
    <property type="term" value="P:tetrahydrobiopterin biosynthetic process"/>
    <property type="evidence" value="ECO:0007669"/>
    <property type="project" value="InterPro"/>
</dbReference>
<dbReference type="eggNOG" id="COG2154">
    <property type="taxonomic scope" value="Bacteria"/>
</dbReference>
<dbReference type="InterPro" id="IPR001533">
    <property type="entry name" value="Pterin_deHydtase"/>
</dbReference>
<evidence type="ECO:0000313" key="6">
    <source>
        <dbReference type="Proteomes" id="UP000000231"/>
    </source>
</evidence>
<evidence type="ECO:0000256" key="1">
    <source>
        <dbReference type="ARBA" id="ARBA00001554"/>
    </source>
</evidence>
<proteinExistence type="inferred from homology"/>
<evidence type="ECO:0000256" key="2">
    <source>
        <dbReference type="ARBA" id="ARBA00006472"/>
    </source>
</evidence>